<comment type="caution">
    <text evidence="4">The sequence shown here is derived from an EMBL/GenBank/DDBJ whole genome shotgun (WGS) entry which is preliminary data.</text>
</comment>
<reference evidence="5" key="1">
    <citation type="journal article" date="2019" name="Int. J. Syst. Evol. Microbiol.">
        <title>The Global Catalogue of Microorganisms (GCM) 10K type strain sequencing project: providing services to taxonomists for standard genome sequencing and annotation.</title>
        <authorList>
            <consortium name="The Broad Institute Genomics Platform"/>
            <consortium name="The Broad Institute Genome Sequencing Center for Infectious Disease"/>
            <person name="Wu L."/>
            <person name="Ma J."/>
        </authorList>
    </citation>
    <scope>NUCLEOTIDE SEQUENCE [LARGE SCALE GENOMIC DNA]</scope>
    <source>
        <strain evidence="5">JCM 9918</strain>
    </source>
</reference>
<evidence type="ECO:0000259" key="3">
    <source>
        <dbReference type="Pfam" id="PF01557"/>
    </source>
</evidence>
<dbReference type="PANTHER" id="PTHR42796">
    <property type="entry name" value="FUMARYLACETOACETATE HYDROLASE DOMAIN-CONTAINING PROTEIN 2A-RELATED"/>
    <property type="match status" value="1"/>
</dbReference>
<evidence type="ECO:0000256" key="1">
    <source>
        <dbReference type="ARBA" id="ARBA00010211"/>
    </source>
</evidence>
<dbReference type="EMBL" id="JBHSNZ010000015">
    <property type="protein sequence ID" value="MFC5810261.1"/>
    <property type="molecule type" value="Genomic_DNA"/>
</dbReference>
<evidence type="ECO:0000313" key="5">
    <source>
        <dbReference type="Proteomes" id="UP001596112"/>
    </source>
</evidence>
<sequence length="290" mass="31445">MTALQDLLGGWDDVLDALQQWVEAGRRTGVEPLSLRRTDVLPAVEPLQIFQAAANYRKHVIDLMVASPRPEHVHEDEARRREIATELMDQRAASGTPTVFAGMPTSVTGPYSEVVIPRITSQCDWELELAVVIGRRARYVSAADAMSYVAGYTIVNDVSMRDWLYPTGDSSRGADWLACKGAPTFLPLGPLVVPARFVPDPTELTITLALNGQIMQRESAADMIFGIPRLIEHASRCAELRPGDVLLTGSPAGNGVHHGRFLRDGDVMTGAITGLGVQETPVIDENPAGP</sequence>
<evidence type="ECO:0000313" key="4">
    <source>
        <dbReference type="EMBL" id="MFC5810261.1"/>
    </source>
</evidence>
<proteinExistence type="inferred from homology"/>
<dbReference type="InterPro" id="IPR011234">
    <property type="entry name" value="Fumarylacetoacetase-like_C"/>
</dbReference>
<keyword evidence="4" id="KW-0378">Hydrolase</keyword>
<organism evidence="4 5">
    <name type="scientific">Streptomyces heilongjiangensis</name>
    <dbReference type="NCBI Taxonomy" id="945052"/>
    <lineage>
        <taxon>Bacteria</taxon>
        <taxon>Bacillati</taxon>
        <taxon>Actinomycetota</taxon>
        <taxon>Actinomycetes</taxon>
        <taxon>Kitasatosporales</taxon>
        <taxon>Streptomycetaceae</taxon>
        <taxon>Streptomyces</taxon>
    </lineage>
</organism>
<dbReference type="RefSeq" id="WP_272171755.1">
    <property type="nucleotide sequence ID" value="NZ_JAQOSL010000036.1"/>
</dbReference>
<dbReference type="InterPro" id="IPR051121">
    <property type="entry name" value="FAH"/>
</dbReference>
<accession>A0ABW1BBR6</accession>
<dbReference type="Proteomes" id="UP001596112">
    <property type="component" value="Unassembled WGS sequence"/>
</dbReference>
<evidence type="ECO:0000256" key="2">
    <source>
        <dbReference type="ARBA" id="ARBA00022723"/>
    </source>
</evidence>
<dbReference type="SUPFAM" id="SSF56529">
    <property type="entry name" value="FAH"/>
    <property type="match status" value="1"/>
</dbReference>
<gene>
    <name evidence="4" type="ORF">ACFQGO_22635</name>
</gene>
<feature type="domain" description="Fumarylacetoacetase-like C-terminal" evidence="3">
    <location>
        <begin position="49"/>
        <end position="282"/>
    </location>
</feature>
<dbReference type="InterPro" id="IPR036663">
    <property type="entry name" value="Fumarylacetoacetase_C_sf"/>
</dbReference>
<keyword evidence="2" id="KW-0479">Metal-binding</keyword>
<keyword evidence="5" id="KW-1185">Reference proteome</keyword>
<dbReference type="GO" id="GO:0016787">
    <property type="term" value="F:hydrolase activity"/>
    <property type="evidence" value="ECO:0007669"/>
    <property type="project" value="UniProtKB-KW"/>
</dbReference>
<protein>
    <submittedName>
        <fullName evidence="4">Fumarylacetoacetate hydrolase family protein</fullName>
    </submittedName>
</protein>
<dbReference type="Gene3D" id="3.90.850.10">
    <property type="entry name" value="Fumarylacetoacetase-like, C-terminal domain"/>
    <property type="match status" value="1"/>
</dbReference>
<comment type="similarity">
    <text evidence="1">Belongs to the FAH family.</text>
</comment>
<dbReference type="PANTHER" id="PTHR42796:SF4">
    <property type="entry name" value="FUMARYLACETOACETATE HYDROLASE DOMAIN-CONTAINING PROTEIN 2A"/>
    <property type="match status" value="1"/>
</dbReference>
<name>A0ABW1BBR6_9ACTN</name>
<dbReference type="Pfam" id="PF01557">
    <property type="entry name" value="FAA_hydrolase"/>
    <property type="match status" value="1"/>
</dbReference>